<keyword evidence="2" id="KW-0732">Signal</keyword>
<dbReference type="PRINTS" id="PR00690">
    <property type="entry name" value="ADHESNFAMILY"/>
</dbReference>
<dbReference type="Proteomes" id="UP000677611">
    <property type="component" value="Unassembled WGS sequence"/>
</dbReference>
<dbReference type="PANTHER" id="PTHR42953:SF8">
    <property type="entry name" value="ZINT DOMAIN-CONTAINING PROTEIN"/>
    <property type="match status" value="1"/>
</dbReference>
<dbReference type="PROSITE" id="PS51257">
    <property type="entry name" value="PROKAR_LIPOPROTEIN"/>
    <property type="match status" value="1"/>
</dbReference>
<dbReference type="InterPro" id="IPR006127">
    <property type="entry name" value="ZnuA-like"/>
</dbReference>
<evidence type="ECO:0000313" key="6">
    <source>
        <dbReference type="Proteomes" id="UP000677611"/>
    </source>
</evidence>
<evidence type="ECO:0000256" key="2">
    <source>
        <dbReference type="ARBA" id="ARBA00022729"/>
    </source>
</evidence>
<reference evidence="5 6" key="1">
    <citation type="submission" date="2021-03" db="EMBL/GenBank/DDBJ databases">
        <title>Identification of novel Bacillus strains.</title>
        <authorList>
            <person name="Xiao Z."/>
            <person name="Li Y."/>
            <person name="Shen J."/>
        </authorList>
    </citation>
    <scope>NUCLEOTIDE SEQUENCE [LARGE SCALE GENOMIC DNA]</scope>
    <source>
        <strain evidence="5 6">SY8</strain>
    </source>
</reference>
<dbReference type="SUPFAM" id="SSF53807">
    <property type="entry name" value="Helical backbone' metal receptor"/>
    <property type="match status" value="1"/>
</dbReference>
<gene>
    <name evidence="5" type="ORF">J4P90_16135</name>
</gene>
<dbReference type="Pfam" id="PF01297">
    <property type="entry name" value="ZnuA"/>
    <property type="match status" value="1"/>
</dbReference>
<dbReference type="PANTHER" id="PTHR42953">
    <property type="entry name" value="HIGH-AFFINITY ZINC UPTAKE SYSTEM PROTEIN ZNUA-RELATED"/>
    <property type="match status" value="1"/>
</dbReference>
<dbReference type="InterPro" id="IPR050492">
    <property type="entry name" value="Bact_metal-bind_prot9"/>
</dbReference>
<dbReference type="Gene3D" id="3.40.50.1980">
    <property type="entry name" value="Nitrogenase molybdenum iron protein domain"/>
    <property type="match status" value="2"/>
</dbReference>
<sequence length="317" mass="35782">MKKRLMVFSFILIFTLIFAGCSGKKEGLAKKDGKLSVYTTIFPLADFAKKIGGDYVTVETIYPPGADSHTYEPSQKQTVQVAKADLFVYNGAELEPFAEKMEKTLKKENVKIVNASKGFDLIASSEEEHHEHKEDHKEEEHHHHDKDPHVWLDPTLAMKQAEKIKDALVALQPDHKKEFEKNFAALQTKFTDLDDHFKSVVSGAKTKDILVSHAAYGYWEKRYGLKQIPVAGISASDEPSQKELANITKTVKDHGLKYILFETFSTPKVAEVIQKETGTKILRLNHLATISEDDAKKNKDYFTLMEENVNALKEATS</sequence>
<proteinExistence type="inferred from homology"/>
<feature type="region of interest" description="Disordered" evidence="4">
    <location>
        <begin position="126"/>
        <end position="147"/>
    </location>
</feature>
<dbReference type="InterPro" id="IPR006129">
    <property type="entry name" value="AdhesinB"/>
</dbReference>
<name>A0ABS3P1R5_9BACI</name>
<protein>
    <submittedName>
        <fullName evidence="5">Zinc ABC transporter substrate-binding protein</fullName>
    </submittedName>
</protein>
<comment type="similarity">
    <text evidence="3">Belongs to the bacterial solute-binding protein 9 family.</text>
</comment>
<evidence type="ECO:0000256" key="4">
    <source>
        <dbReference type="SAM" id="MobiDB-lite"/>
    </source>
</evidence>
<evidence type="ECO:0000313" key="5">
    <source>
        <dbReference type="EMBL" id="MBO1626746.1"/>
    </source>
</evidence>
<evidence type="ECO:0000256" key="1">
    <source>
        <dbReference type="ARBA" id="ARBA00022448"/>
    </source>
</evidence>
<dbReference type="CDD" id="cd01017">
    <property type="entry name" value="AdcA"/>
    <property type="match status" value="1"/>
</dbReference>
<comment type="caution">
    <text evidence="5">The sequence shown here is derived from an EMBL/GenBank/DDBJ whole genome shotgun (WGS) entry which is preliminary data.</text>
</comment>
<accession>A0ABS3P1R5</accession>
<dbReference type="InterPro" id="IPR006128">
    <property type="entry name" value="Lipoprotein_PsaA-like"/>
</dbReference>
<dbReference type="RefSeq" id="WP_208018308.1">
    <property type="nucleotide sequence ID" value="NZ_JAGDQJ010000018.1"/>
</dbReference>
<organism evidence="5 6">
    <name type="scientific">Bacillus arachidis</name>
    <dbReference type="NCBI Taxonomy" id="2819290"/>
    <lineage>
        <taxon>Bacteria</taxon>
        <taxon>Bacillati</taxon>
        <taxon>Bacillota</taxon>
        <taxon>Bacilli</taxon>
        <taxon>Bacillales</taxon>
        <taxon>Bacillaceae</taxon>
        <taxon>Bacillus</taxon>
    </lineage>
</organism>
<dbReference type="PRINTS" id="PR00691">
    <property type="entry name" value="ADHESINB"/>
</dbReference>
<evidence type="ECO:0000256" key="3">
    <source>
        <dbReference type="RuleBase" id="RU003512"/>
    </source>
</evidence>
<keyword evidence="6" id="KW-1185">Reference proteome</keyword>
<dbReference type="EMBL" id="JAGDQJ010000018">
    <property type="protein sequence ID" value="MBO1626746.1"/>
    <property type="molecule type" value="Genomic_DNA"/>
</dbReference>
<keyword evidence="1 3" id="KW-0813">Transport</keyword>